<evidence type="ECO:0000313" key="2">
    <source>
        <dbReference type="EMBL" id="MBQ0959078.1"/>
    </source>
</evidence>
<dbReference type="EMBL" id="JAGQDE010000006">
    <property type="protein sequence ID" value="MBQ0959078.1"/>
    <property type="molecule type" value="Genomic_DNA"/>
</dbReference>
<evidence type="ECO:0000313" key="3">
    <source>
        <dbReference type="Proteomes" id="UP000678374"/>
    </source>
</evidence>
<feature type="chain" id="PRO_5037381757" description="DUF4410 domain-containing protein" evidence="1">
    <location>
        <begin position="23"/>
        <end position="390"/>
    </location>
</feature>
<dbReference type="RefSeq" id="WP_210801596.1">
    <property type="nucleotide sequence ID" value="NZ_JAGQDE010000006.1"/>
</dbReference>
<keyword evidence="3" id="KW-1185">Reference proteome</keyword>
<keyword evidence="1" id="KW-0732">Signal</keyword>
<accession>A0A940YNB8</accession>
<dbReference type="AlphaFoldDB" id="A0A940YNB8"/>
<protein>
    <recommendedName>
        <fullName evidence="4">DUF4410 domain-containing protein</fullName>
    </recommendedName>
</protein>
<organism evidence="2 3">
    <name type="scientific">Ideonella aquatica</name>
    <dbReference type="NCBI Taxonomy" id="2824119"/>
    <lineage>
        <taxon>Bacteria</taxon>
        <taxon>Pseudomonadati</taxon>
        <taxon>Pseudomonadota</taxon>
        <taxon>Betaproteobacteria</taxon>
        <taxon>Burkholderiales</taxon>
        <taxon>Sphaerotilaceae</taxon>
        <taxon>Ideonella</taxon>
    </lineage>
</organism>
<sequence length="390" mass="41057">MSVRHLSQAVLLAVSLLGAAQAEPLQFVGTPKLEITSGAPAQLAATRRVAIANLVLEVQTKVKAEYVTGRLSKVLLHRDNTSATNTLKGYSIPALQAAADQLHAQLVQRLTAAGFEVVPTEELARAEGYQELQKSMGYPSGHAWSNEEGNSFLVSPAKLPIYLPNVAEMPSFSNNKKGVGAADEPSPGFGAGMKRAGEGTYFAGREVALAKALNAHLLKAWYVVGFGEATAETGWDGRQNTLSGGGFSTTVTQGATQSTSANAQLYLRQEATRLALRHPGGDTAYVRTQSMPGGQRANDGDLVIRLDETVIGAADFLAGGGVQKKAEENNTSASVMNLGLGLLKGLAGQSGGLGDSRQDYVTQADPERFAQRSAEVIGWVQDALVARLKP</sequence>
<comment type="caution">
    <text evidence="2">The sequence shown here is derived from an EMBL/GenBank/DDBJ whole genome shotgun (WGS) entry which is preliminary data.</text>
</comment>
<reference evidence="2" key="1">
    <citation type="submission" date="2021-04" db="EMBL/GenBank/DDBJ databases">
        <title>The genome sequence of Ideonella sp. 4Y11.</title>
        <authorList>
            <person name="Liu Y."/>
        </authorList>
    </citation>
    <scope>NUCLEOTIDE SEQUENCE</scope>
    <source>
        <strain evidence="2">4Y11</strain>
    </source>
</reference>
<feature type="signal peptide" evidence="1">
    <location>
        <begin position="1"/>
        <end position="22"/>
    </location>
</feature>
<evidence type="ECO:0008006" key="4">
    <source>
        <dbReference type="Google" id="ProtNLM"/>
    </source>
</evidence>
<evidence type="ECO:0000256" key="1">
    <source>
        <dbReference type="SAM" id="SignalP"/>
    </source>
</evidence>
<gene>
    <name evidence="2" type="ORF">KAK06_08905</name>
</gene>
<proteinExistence type="predicted"/>
<name>A0A940YNB8_9BURK</name>
<dbReference type="Proteomes" id="UP000678374">
    <property type="component" value="Unassembled WGS sequence"/>
</dbReference>